<dbReference type="SUPFAM" id="SSF49562">
    <property type="entry name" value="C2 domain (Calcium/lipid-binding domain, CaLB)"/>
    <property type="match status" value="1"/>
</dbReference>
<dbReference type="Proteomes" id="UP001172457">
    <property type="component" value="Chromosome 3"/>
</dbReference>
<sequence length="688" mass="76579">MKSRSTAEAGTRSQLCRRPGAGDARYASAGIEGKVAVEKTWEVENIYKRYTREIFEIKFWIYFMPNPMSENIVVIGMDRFSWNGVIVDCAANWFGRRVRVGESWSSTARGASQGGKLFSREDEKVPAAWVHGLFGLRFRLVIGKEVSVVREFPGMFSEDPSASALRGKIHPPQVASLEVRYFWLVKKKDGSHRWCSDYQKLNKDTIGSRYPLPSIGDLVEQYQEAAWFRPRYYPDALVDLGTGFLRYEGFVEVKLRSRLVLLDTCVSYIGGYTRRLQGSSRDCRDWVFRANQQAAVETCGGSCVRRRFWTHPEGVEDMPELCDSHEMHTEGVSYTDLLGGGWSACYREREWHRRPSRTFRGSGTVQSRITSIPISISPIITITSISISIEEPEEKTEEKKKKKKEMENSEIEETEWKILEITLISAQGLKIPPSAMMRRMYTYALAWVDPTAKLRSHLDRVGGPNPTWNEKFIFRVSTAFISGDTSAVQFQIYAAGYITDYSIGAVRYLLSTSSVTTGIPTFSALHIRRPSGNIHGVLNIAATVYDGSHFASLTGRTSAVCFRDLIGKGHRSSGGDLFSDRRFSRCLSRAGSKKSLQSSSEAESLDHLSVEEESVDFSDESGTDSTASTSSATVTAVKDGNGVRSGSELVQVAGKKDGRSDGGGGLLCGLSLQRRSGPSDQNLSCVKD</sequence>
<accession>A0AA38WKT9</accession>
<name>A0AA38WKT9_9ASTR</name>
<reference evidence="3" key="1">
    <citation type="submission" date="2023-03" db="EMBL/GenBank/DDBJ databases">
        <title>Chromosome-scale reference genome and RAD-based genetic map of yellow starthistle (Centaurea solstitialis) reveal putative structural variation and QTLs associated with invader traits.</title>
        <authorList>
            <person name="Reatini B."/>
            <person name="Cang F.A."/>
            <person name="Jiang Q."/>
            <person name="Mckibben M.T.W."/>
            <person name="Barker M.S."/>
            <person name="Rieseberg L.H."/>
            <person name="Dlugosch K.M."/>
        </authorList>
    </citation>
    <scope>NUCLEOTIDE SEQUENCE</scope>
    <source>
        <strain evidence="3">CAN-66</strain>
        <tissue evidence="3">Leaf</tissue>
    </source>
</reference>
<gene>
    <name evidence="3" type="ORF">OSB04_010609</name>
</gene>
<feature type="compositionally biased region" description="Polar residues" evidence="1">
    <location>
        <begin position="678"/>
        <end position="688"/>
    </location>
</feature>
<proteinExistence type="predicted"/>
<dbReference type="InterPro" id="IPR043128">
    <property type="entry name" value="Rev_trsase/Diguanyl_cyclase"/>
</dbReference>
<evidence type="ECO:0000313" key="4">
    <source>
        <dbReference type="Proteomes" id="UP001172457"/>
    </source>
</evidence>
<dbReference type="PROSITE" id="PS50004">
    <property type="entry name" value="C2"/>
    <property type="match status" value="1"/>
</dbReference>
<evidence type="ECO:0000256" key="1">
    <source>
        <dbReference type="SAM" id="MobiDB-lite"/>
    </source>
</evidence>
<dbReference type="Pfam" id="PF00168">
    <property type="entry name" value="C2"/>
    <property type="match status" value="1"/>
</dbReference>
<dbReference type="Gene3D" id="3.30.70.270">
    <property type="match status" value="1"/>
</dbReference>
<organism evidence="3 4">
    <name type="scientific">Centaurea solstitialis</name>
    <name type="common">yellow star-thistle</name>
    <dbReference type="NCBI Taxonomy" id="347529"/>
    <lineage>
        <taxon>Eukaryota</taxon>
        <taxon>Viridiplantae</taxon>
        <taxon>Streptophyta</taxon>
        <taxon>Embryophyta</taxon>
        <taxon>Tracheophyta</taxon>
        <taxon>Spermatophyta</taxon>
        <taxon>Magnoliopsida</taxon>
        <taxon>eudicotyledons</taxon>
        <taxon>Gunneridae</taxon>
        <taxon>Pentapetalae</taxon>
        <taxon>asterids</taxon>
        <taxon>campanulids</taxon>
        <taxon>Asterales</taxon>
        <taxon>Asteraceae</taxon>
        <taxon>Carduoideae</taxon>
        <taxon>Cardueae</taxon>
        <taxon>Centaureinae</taxon>
        <taxon>Centaurea</taxon>
    </lineage>
</organism>
<dbReference type="EMBL" id="JARYMX010000003">
    <property type="protein sequence ID" value="KAJ9555995.1"/>
    <property type="molecule type" value="Genomic_DNA"/>
</dbReference>
<dbReference type="Gene3D" id="3.10.10.10">
    <property type="entry name" value="HIV Type 1 Reverse Transcriptase, subunit A, domain 1"/>
    <property type="match status" value="1"/>
</dbReference>
<dbReference type="GO" id="GO:0006952">
    <property type="term" value="P:defense response"/>
    <property type="evidence" value="ECO:0007669"/>
    <property type="project" value="InterPro"/>
</dbReference>
<evidence type="ECO:0000313" key="3">
    <source>
        <dbReference type="EMBL" id="KAJ9555995.1"/>
    </source>
</evidence>
<dbReference type="SUPFAM" id="SSF56672">
    <property type="entry name" value="DNA/RNA polymerases"/>
    <property type="match status" value="1"/>
</dbReference>
<dbReference type="InterPro" id="IPR000008">
    <property type="entry name" value="C2_dom"/>
</dbReference>
<feature type="domain" description="C2" evidence="2">
    <location>
        <begin position="400"/>
        <end position="526"/>
    </location>
</feature>
<dbReference type="InterPro" id="IPR043502">
    <property type="entry name" value="DNA/RNA_pol_sf"/>
</dbReference>
<dbReference type="InterPro" id="IPR035892">
    <property type="entry name" value="C2_domain_sf"/>
</dbReference>
<dbReference type="PANTHER" id="PTHR32246">
    <property type="entry name" value="INGRESSION PROTEIN FIC1"/>
    <property type="match status" value="1"/>
</dbReference>
<dbReference type="InterPro" id="IPR044750">
    <property type="entry name" value="C2_SRC2/BAP"/>
</dbReference>
<protein>
    <recommendedName>
        <fullName evidence="2">C2 domain-containing protein</fullName>
    </recommendedName>
</protein>
<feature type="compositionally biased region" description="Low complexity" evidence="1">
    <location>
        <begin position="625"/>
        <end position="637"/>
    </location>
</feature>
<dbReference type="PANTHER" id="PTHR32246:SF69">
    <property type="entry name" value="CALCIUM-DEPENDENT LIPID-BINDING (CALB DOMAIN) FAMILY PROTEIN"/>
    <property type="match status" value="1"/>
</dbReference>
<feature type="compositionally biased region" description="Acidic residues" evidence="1">
    <location>
        <begin position="611"/>
        <end position="622"/>
    </location>
</feature>
<dbReference type="Gene3D" id="2.60.40.150">
    <property type="entry name" value="C2 domain"/>
    <property type="match status" value="1"/>
</dbReference>
<dbReference type="CDD" id="cd04051">
    <property type="entry name" value="C2_SRC2_like"/>
    <property type="match status" value="1"/>
</dbReference>
<comment type="caution">
    <text evidence="3">The sequence shown here is derived from an EMBL/GenBank/DDBJ whole genome shotgun (WGS) entry which is preliminary data.</text>
</comment>
<evidence type="ECO:0000259" key="2">
    <source>
        <dbReference type="PROSITE" id="PS50004"/>
    </source>
</evidence>
<keyword evidence="4" id="KW-1185">Reference proteome</keyword>
<dbReference type="AlphaFoldDB" id="A0AA38WKT9"/>
<feature type="region of interest" description="Disordered" evidence="1">
    <location>
        <begin position="594"/>
        <end position="688"/>
    </location>
</feature>